<dbReference type="RefSeq" id="WP_284481439.1">
    <property type="nucleotide sequence ID" value="NZ_JASNJD010000009.1"/>
</dbReference>
<keyword evidence="6 7" id="KW-0472">Membrane</keyword>
<feature type="transmembrane region" description="Helical" evidence="7">
    <location>
        <begin position="134"/>
        <end position="160"/>
    </location>
</feature>
<feature type="domain" description="TRAP C4-dicarboxylate transport system permease DctM subunit" evidence="8">
    <location>
        <begin position="5"/>
        <end position="414"/>
    </location>
</feature>
<evidence type="ECO:0000256" key="1">
    <source>
        <dbReference type="ARBA" id="ARBA00004429"/>
    </source>
</evidence>
<evidence type="ECO:0000313" key="10">
    <source>
        <dbReference type="Proteomes" id="UP001243757"/>
    </source>
</evidence>
<dbReference type="Proteomes" id="UP001243757">
    <property type="component" value="Unassembled WGS sequence"/>
</dbReference>
<feature type="transmembrane region" description="Helical" evidence="7">
    <location>
        <begin position="216"/>
        <end position="233"/>
    </location>
</feature>
<name>A0ABT7F1Z5_9RHOB</name>
<feature type="transmembrane region" description="Helical" evidence="7">
    <location>
        <begin position="358"/>
        <end position="382"/>
    </location>
</feature>
<dbReference type="EMBL" id="JASNJD010000009">
    <property type="protein sequence ID" value="MDK3018623.1"/>
    <property type="molecule type" value="Genomic_DNA"/>
</dbReference>
<feature type="transmembrane region" description="Helical" evidence="7">
    <location>
        <begin position="166"/>
        <end position="188"/>
    </location>
</feature>
<evidence type="ECO:0000259" key="8">
    <source>
        <dbReference type="Pfam" id="PF06808"/>
    </source>
</evidence>
<dbReference type="InterPro" id="IPR010656">
    <property type="entry name" value="DctM"/>
</dbReference>
<keyword evidence="10" id="KW-1185">Reference proteome</keyword>
<feature type="transmembrane region" description="Helical" evidence="7">
    <location>
        <begin position="394"/>
        <end position="418"/>
    </location>
</feature>
<dbReference type="NCBIfam" id="TIGR00786">
    <property type="entry name" value="dctM"/>
    <property type="match status" value="1"/>
</dbReference>
<comment type="similarity">
    <text evidence="7">Belongs to the TRAP transporter large permease family.</text>
</comment>
<feature type="transmembrane region" description="Helical" evidence="7">
    <location>
        <begin position="239"/>
        <end position="254"/>
    </location>
</feature>
<feature type="transmembrane region" description="Helical" evidence="7">
    <location>
        <begin position="53"/>
        <end position="74"/>
    </location>
</feature>
<sequence length="423" mass="44473">MGSFFILFAGFLVSGIPIALALGIAGTAYLYFSGNGMMMLMLPQRMIAGVDQFVLLTIPLFLLAGALMNVGGVTERIVTFARAMVGHRRGGMSSVSILSSGFFAGISGSATAEASALGAILIPSMSKQGMPPAYAAALIAVSSVMGPIIPPSITMIIYGVLSGASIGQLFLAGVIPGIGIAAGLLIYASYRAKRDGFPVTPRVNGRERFAATKRTLPALILPLIILVGIKAGIFTPTEAAAVAVAYALVIGFVYRDLTLQRVWEALVATALVSASILFITSMASIVSFVFTLEHVPQLIADLMLSLTDNPWLILLLLNIFLLILGMFLEPISILILTMPILLKFQALIGMDPVQFGTVVVLNVVVGMATPPVGILLFIASAISGEPVTRVIREAMPLIGICLLVLASIALIPQLTLFIPRALF</sequence>
<keyword evidence="3 7" id="KW-0997">Cell inner membrane</keyword>
<feature type="transmembrane region" description="Helical" evidence="7">
    <location>
        <begin position="311"/>
        <end position="337"/>
    </location>
</feature>
<comment type="function">
    <text evidence="7">Part of the tripartite ATP-independent periplasmic (TRAP) transport system.</text>
</comment>
<keyword evidence="5 7" id="KW-1133">Transmembrane helix</keyword>
<feature type="transmembrane region" description="Helical" evidence="7">
    <location>
        <begin position="6"/>
        <end position="32"/>
    </location>
</feature>
<evidence type="ECO:0000313" key="9">
    <source>
        <dbReference type="EMBL" id="MDK3018623.1"/>
    </source>
</evidence>
<dbReference type="PIRSF" id="PIRSF006066">
    <property type="entry name" value="HI0050"/>
    <property type="match status" value="1"/>
</dbReference>
<dbReference type="InterPro" id="IPR004681">
    <property type="entry name" value="TRAP_DctM"/>
</dbReference>
<accession>A0ABT7F1Z5</accession>
<evidence type="ECO:0000256" key="5">
    <source>
        <dbReference type="ARBA" id="ARBA00022989"/>
    </source>
</evidence>
<evidence type="ECO:0000256" key="3">
    <source>
        <dbReference type="ARBA" id="ARBA00022519"/>
    </source>
</evidence>
<comment type="subunit">
    <text evidence="7">The complex comprises the extracytoplasmic solute receptor protein and the two transmembrane proteins.</text>
</comment>
<evidence type="ECO:0000256" key="7">
    <source>
        <dbReference type="RuleBase" id="RU369079"/>
    </source>
</evidence>
<keyword evidence="7" id="KW-0813">Transport</keyword>
<evidence type="ECO:0000256" key="4">
    <source>
        <dbReference type="ARBA" id="ARBA00022692"/>
    </source>
</evidence>
<organism evidence="9 10">
    <name type="scientific">Pseudodonghicola flavimaris</name>
    <dbReference type="NCBI Taxonomy" id="3050036"/>
    <lineage>
        <taxon>Bacteria</taxon>
        <taxon>Pseudomonadati</taxon>
        <taxon>Pseudomonadota</taxon>
        <taxon>Alphaproteobacteria</taxon>
        <taxon>Rhodobacterales</taxon>
        <taxon>Paracoccaceae</taxon>
        <taxon>Pseudodonghicola</taxon>
    </lineage>
</organism>
<comment type="caution">
    <text evidence="9">The sequence shown here is derived from an EMBL/GenBank/DDBJ whole genome shotgun (WGS) entry which is preliminary data.</text>
</comment>
<feature type="transmembrane region" description="Helical" evidence="7">
    <location>
        <begin position="94"/>
        <end position="122"/>
    </location>
</feature>
<keyword evidence="4 7" id="KW-0812">Transmembrane</keyword>
<reference evidence="9 10" key="1">
    <citation type="submission" date="2023-05" db="EMBL/GenBank/DDBJ databases">
        <title>Pseudodonghicola sp. nov.</title>
        <authorList>
            <person name="Huang J."/>
        </authorList>
    </citation>
    <scope>NUCLEOTIDE SEQUENCE [LARGE SCALE GENOMIC DNA]</scope>
    <source>
        <strain evidence="9 10">IC7</strain>
    </source>
</reference>
<evidence type="ECO:0000256" key="2">
    <source>
        <dbReference type="ARBA" id="ARBA00022475"/>
    </source>
</evidence>
<gene>
    <name evidence="9" type="ORF">QO033_13150</name>
</gene>
<dbReference type="PANTHER" id="PTHR33362">
    <property type="entry name" value="SIALIC ACID TRAP TRANSPORTER PERMEASE PROTEIN SIAT-RELATED"/>
    <property type="match status" value="1"/>
</dbReference>
<feature type="transmembrane region" description="Helical" evidence="7">
    <location>
        <begin position="266"/>
        <end position="291"/>
    </location>
</feature>
<proteinExistence type="inferred from homology"/>
<dbReference type="Pfam" id="PF06808">
    <property type="entry name" value="DctM"/>
    <property type="match status" value="1"/>
</dbReference>
<evidence type="ECO:0000256" key="6">
    <source>
        <dbReference type="ARBA" id="ARBA00023136"/>
    </source>
</evidence>
<keyword evidence="2" id="KW-1003">Cell membrane</keyword>
<comment type="subcellular location">
    <subcellularLocation>
        <location evidence="1 7">Cell inner membrane</location>
        <topology evidence="1 7">Multi-pass membrane protein</topology>
    </subcellularLocation>
</comment>
<protein>
    <recommendedName>
        <fullName evidence="7">TRAP transporter large permease protein</fullName>
    </recommendedName>
</protein>